<evidence type="ECO:0000313" key="4">
    <source>
        <dbReference type="Proteomes" id="UP001489004"/>
    </source>
</evidence>
<dbReference type="GO" id="GO:0008202">
    <property type="term" value="P:steroid metabolic process"/>
    <property type="evidence" value="ECO:0007669"/>
    <property type="project" value="TreeGrafter"/>
</dbReference>
<dbReference type="Proteomes" id="UP001489004">
    <property type="component" value="Unassembled WGS sequence"/>
</dbReference>
<evidence type="ECO:0000259" key="2">
    <source>
        <dbReference type="SMART" id="SM00822"/>
    </source>
</evidence>
<protein>
    <recommendedName>
        <fullName evidence="2">Ketoreductase domain-containing protein</fullName>
    </recommendedName>
</protein>
<dbReference type="Gene3D" id="3.40.50.720">
    <property type="entry name" value="NAD(P)-binding Rossmann-like Domain"/>
    <property type="match status" value="1"/>
</dbReference>
<gene>
    <name evidence="3" type="ORF">WJX72_002552</name>
</gene>
<dbReference type="PRINTS" id="PR00081">
    <property type="entry name" value="GDHRDH"/>
</dbReference>
<comment type="caution">
    <text evidence="3">The sequence shown here is derived from an EMBL/GenBank/DDBJ whole genome shotgun (WGS) entry which is preliminary data.</text>
</comment>
<comment type="similarity">
    <text evidence="1">Belongs to the short-chain dehydrogenases/reductases (SDR) family.</text>
</comment>
<dbReference type="PRINTS" id="PR00080">
    <property type="entry name" value="SDRFAMILY"/>
</dbReference>
<dbReference type="AlphaFoldDB" id="A0AAW1PJC1"/>
<proteinExistence type="inferred from homology"/>
<dbReference type="InterPro" id="IPR036291">
    <property type="entry name" value="NAD(P)-bd_dom_sf"/>
</dbReference>
<feature type="domain" description="Ketoreductase" evidence="2">
    <location>
        <begin position="4"/>
        <end position="188"/>
    </location>
</feature>
<dbReference type="InterPro" id="IPR020904">
    <property type="entry name" value="Sc_DH/Rdtase_CS"/>
</dbReference>
<dbReference type="SMART" id="SM00822">
    <property type="entry name" value="PKS_KR"/>
    <property type="match status" value="1"/>
</dbReference>
<dbReference type="GO" id="GO:0016491">
    <property type="term" value="F:oxidoreductase activity"/>
    <property type="evidence" value="ECO:0007669"/>
    <property type="project" value="TreeGrafter"/>
</dbReference>
<reference evidence="3 4" key="1">
    <citation type="journal article" date="2024" name="Nat. Commun.">
        <title>Phylogenomics reveals the evolutionary origins of lichenization in chlorophyte algae.</title>
        <authorList>
            <person name="Puginier C."/>
            <person name="Libourel C."/>
            <person name="Otte J."/>
            <person name="Skaloud P."/>
            <person name="Haon M."/>
            <person name="Grisel S."/>
            <person name="Petersen M."/>
            <person name="Berrin J.G."/>
            <person name="Delaux P.M."/>
            <person name="Dal Grande F."/>
            <person name="Keller J."/>
        </authorList>
    </citation>
    <scope>NUCLEOTIDE SEQUENCE [LARGE SCALE GENOMIC DNA]</scope>
    <source>
        <strain evidence="3 4">SAG 2043</strain>
    </source>
</reference>
<keyword evidence="4" id="KW-1185">Reference proteome</keyword>
<dbReference type="PANTHER" id="PTHR43313:SF1">
    <property type="entry name" value="3BETA-HYDROXYSTEROID DEHYDROGENASE DHS-16"/>
    <property type="match status" value="1"/>
</dbReference>
<name>A0AAW1PJC1_9CHLO</name>
<dbReference type="InterPro" id="IPR057326">
    <property type="entry name" value="KR_dom"/>
</dbReference>
<accession>A0AAW1PJC1</accession>
<evidence type="ECO:0000313" key="3">
    <source>
        <dbReference type="EMBL" id="KAK9809958.1"/>
    </source>
</evidence>
<dbReference type="PANTHER" id="PTHR43313">
    <property type="entry name" value="SHORT-CHAIN DEHYDROGENASE/REDUCTASE FAMILY 9C"/>
    <property type="match status" value="1"/>
</dbReference>
<dbReference type="Pfam" id="PF00106">
    <property type="entry name" value="adh_short"/>
    <property type="match status" value="1"/>
</dbReference>
<organism evidence="3 4">
    <name type="scientific">[Myrmecia] bisecta</name>
    <dbReference type="NCBI Taxonomy" id="41462"/>
    <lineage>
        <taxon>Eukaryota</taxon>
        <taxon>Viridiplantae</taxon>
        <taxon>Chlorophyta</taxon>
        <taxon>core chlorophytes</taxon>
        <taxon>Trebouxiophyceae</taxon>
        <taxon>Trebouxiales</taxon>
        <taxon>Trebouxiaceae</taxon>
        <taxon>Myrmecia</taxon>
    </lineage>
</organism>
<evidence type="ECO:0000256" key="1">
    <source>
        <dbReference type="RuleBase" id="RU000363"/>
    </source>
</evidence>
<dbReference type="EMBL" id="JALJOR010000010">
    <property type="protein sequence ID" value="KAK9809958.1"/>
    <property type="molecule type" value="Genomic_DNA"/>
</dbReference>
<sequence>MASGSVVITGSSTGIGRAVAELLVRKGFFVFGSVRKEADAVSMTEALGSTCFTPLLFDVTDEVAVAKAAATVRTELGGKRLVGLINNAGLAPLGPLELQPLADARRVLDVNVIGQLIVTRAFLPLLGTDSSFTGLPGRIVMISSVGGLFTLPGFGMYSASKHALEAVSNGLRREMRVYGIKVVVVEPGMVKTEIQGKGVVEIDSTGYDGTPYAALMDGIRDTLQSTGPDAKVGPLATALSSAECAETIYTALTARRPWARGFSKVAYSSDSRRQNFVTDWLRIYLTSMKVQRAKCPSLRPKRFQMRCLNWSLDRGSQVHVACQNSGDPPAKSCIKLHEGAHLRRRVRALATQ</sequence>
<dbReference type="InterPro" id="IPR002347">
    <property type="entry name" value="SDR_fam"/>
</dbReference>
<dbReference type="SUPFAM" id="SSF51735">
    <property type="entry name" value="NAD(P)-binding Rossmann-fold domains"/>
    <property type="match status" value="1"/>
</dbReference>
<dbReference type="PROSITE" id="PS00061">
    <property type="entry name" value="ADH_SHORT"/>
    <property type="match status" value="1"/>
</dbReference>